<dbReference type="PANTHER" id="PTHR18884">
    <property type="entry name" value="SEPTIN"/>
    <property type="match status" value="1"/>
</dbReference>
<dbReference type="OrthoDB" id="10261408at2759"/>
<evidence type="ECO:0000313" key="3">
    <source>
        <dbReference type="Proteomes" id="UP000092993"/>
    </source>
</evidence>
<dbReference type="AlphaFoldDB" id="A0A1C7M402"/>
<name>A0A1C7M402_GRIFR</name>
<accession>A0A1C7M402</accession>
<dbReference type="Gene3D" id="3.40.50.300">
    <property type="entry name" value="P-loop containing nucleotide triphosphate hydrolases"/>
    <property type="match status" value="1"/>
</dbReference>
<dbReference type="InterPro" id="IPR030379">
    <property type="entry name" value="G_SEPTIN_dom"/>
</dbReference>
<evidence type="ECO:0000259" key="1">
    <source>
        <dbReference type="PROSITE" id="PS51719"/>
    </source>
</evidence>
<keyword evidence="3" id="KW-1185">Reference proteome</keyword>
<comment type="caution">
    <text evidence="2">The sequence shown here is derived from an EMBL/GenBank/DDBJ whole genome shotgun (WGS) entry which is preliminary data.</text>
</comment>
<dbReference type="InterPro" id="IPR027417">
    <property type="entry name" value="P-loop_NTPase"/>
</dbReference>
<dbReference type="GO" id="GO:0005525">
    <property type="term" value="F:GTP binding"/>
    <property type="evidence" value="ECO:0007669"/>
    <property type="project" value="InterPro"/>
</dbReference>
<dbReference type="OMA" id="SGHTTHV"/>
<dbReference type="EMBL" id="LUGG01000011">
    <property type="protein sequence ID" value="OBZ71217.1"/>
    <property type="molecule type" value="Genomic_DNA"/>
</dbReference>
<protein>
    <submittedName>
        <fullName evidence="2">Septin spn6</fullName>
    </submittedName>
</protein>
<feature type="domain" description="Septin-type G" evidence="1">
    <location>
        <begin position="4"/>
        <end position="299"/>
    </location>
</feature>
<sequence>MLDGEPTGYTLMVAGRRTGKTSFLRLLLDTSNVAPTVTRDQLASVAKFVQGCSGHTTHVRTVDVDVDLAPDHSDKQHLLTLTLIDTPSLEYEDDTSSQRTVSEILRHVDTRFAESVDDPNKALSGDHHVHLCIYFLDPDYIVPPSVSAPPAPVVPRARTNSLSTHESEPVILEPPVTTNPLLCRPTLPASDIAIIRRLSSRVNVLPVIACADTLTNDRLTAVKLAIRRDLADAGIGFGIFDLDIPQYALYNKNSGEMSNPMVKPDPGNTYTKHTNGSSSVLHLRRPLLSRHLSYDFLLP</sequence>
<dbReference type="Proteomes" id="UP000092993">
    <property type="component" value="Unassembled WGS sequence"/>
</dbReference>
<evidence type="ECO:0000313" key="2">
    <source>
        <dbReference type="EMBL" id="OBZ71217.1"/>
    </source>
</evidence>
<dbReference type="Pfam" id="PF00735">
    <property type="entry name" value="Septin"/>
    <property type="match status" value="2"/>
</dbReference>
<gene>
    <name evidence="2" type="primary">spn6</name>
    <name evidence="2" type="ORF">A0H81_08437</name>
</gene>
<organism evidence="2 3">
    <name type="scientific">Grifola frondosa</name>
    <name type="common">Maitake</name>
    <name type="synonym">Polyporus frondosus</name>
    <dbReference type="NCBI Taxonomy" id="5627"/>
    <lineage>
        <taxon>Eukaryota</taxon>
        <taxon>Fungi</taxon>
        <taxon>Dikarya</taxon>
        <taxon>Basidiomycota</taxon>
        <taxon>Agaricomycotina</taxon>
        <taxon>Agaricomycetes</taxon>
        <taxon>Polyporales</taxon>
        <taxon>Grifolaceae</taxon>
        <taxon>Grifola</taxon>
    </lineage>
</organism>
<dbReference type="STRING" id="5627.A0A1C7M402"/>
<proteinExistence type="predicted"/>
<dbReference type="PROSITE" id="PS51719">
    <property type="entry name" value="G_SEPTIN"/>
    <property type="match status" value="1"/>
</dbReference>
<reference evidence="2 3" key="1">
    <citation type="submission" date="2016-03" db="EMBL/GenBank/DDBJ databases">
        <title>Whole genome sequencing of Grifola frondosa 9006-11.</title>
        <authorList>
            <person name="Min B."/>
            <person name="Park H."/>
            <person name="Kim J.-G."/>
            <person name="Cho H."/>
            <person name="Oh Y.-L."/>
            <person name="Kong W.-S."/>
            <person name="Choi I.-G."/>
        </authorList>
    </citation>
    <scope>NUCLEOTIDE SEQUENCE [LARGE SCALE GENOMIC DNA]</scope>
    <source>
        <strain evidence="2 3">9006-11</strain>
    </source>
</reference>